<organism evidence="2 3">
    <name type="scientific">Methylogaea oryzae</name>
    <dbReference type="NCBI Taxonomy" id="1295382"/>
    <lineage>
        <taxon>Bacteria</taxon>
        <taxon>Pseudomonadati</taxon>
        <taxon>Pseudomonadota</taxon>
        <taxon>Gammaproteobacteria</taxon>
        <taxon>Methylococcales</taxon>
        <taxon>Methylococcaceae</taxon>
        <taxon>Methylogaea</taxon>
    </lineage>
</organism>
<keyword evidence="1" id="KW-0812">Transmembrane</keyword>
<protein>
    <recommendedName>
        <fullName evidence="4">Prepilin-type N-terminal cleavage/methylation domain-containing protein</fullName>
    </recommendedName>
</protein>
<feature type="transmembrane region" description="Helical" evidence="1">
    <location>
        <begin position="12"/>
        <end position="36"/>
    </location>
</feature>
<keyword evidence="3" id="KW-1185">Reference proteome</keyword>
<name>A0A8D4VL01_9GAMM</name>
<gene>
    <name evidence="2" type="ORF">MoryE10_01070</name>
</gene>
<evidence type="ECO:0000313" key="2">
    <source>
        <dbReference type="EMBL" id="BBL69501.1"/>
    </source>
</evidence>
<dbReference type="AlphaFoldDB" id="A0A8D4VL01"/>
<keyword evidence="1" id="KW-1133">Transmembrane helix</keyword>
<evidence type="ECO:0000313" key="3">
    <source>
        <dbReference type="Proteomes" id="UP000824988"/>
    </source>
</evidence>
<dbReference type="Proteomes" id="UP000824988">
    <property type="component" value="Chromosome"/>
</dbReference>
<keyword evidence="1" id="KW-0472">Membrane</keyword>
<dbReference type="Pfam" id="PF07963">
    <property type="entry name" value="N_methyl"/>
    <property type="match status" value="1"/>
</dbReference>
<proteinExistence type="predicted"/>
<accession>A0A8D4VL01</accession>
<evidence type="ECO:0000256" key="1">
    <source>
        <dbReference type="SAM" id="Phobius"/>
    </source>
</evidence>
<sequence>MLTVTSKRHGGFTLVELLVGMVIGMTVLAAITQIMVSSNSTNLDTLRMVRFNQEMRSVMNLMTSDIRRAGFNAYAVSQVGQGTTMANPFGGLSVDDVAISTASPGPLSGGCIRYGYDDSSNAATNADGVLNGNEQYGFKLNGGAVQRHTTATACADAGWQALTDTSNLTVTALTFTLQDNLVCQGTAPNAFNGIHDQTVTITFTATSPLVTGLARTLTETVHVRNNRYQYFAAGDCAPT</sequence>
<dbReference type="PROSITE" id="PS00409">
    <property type="entry name" value="PROKAR_NTER_METHYL"/>
    <property type="match status" value="1"/>
</dbReference>
<dbReference type="InterPro" id="IPR012902">
    <property type="entry name" value="N_methyl_site"/>
</dbReference>
<dbReference type="EMBL" id="AP019782">
    <property type="protein sequence ID" value="BBL69501.1"/>
    <property type="molecule type" value="Genomic_DNA"/>
</dbReference>
<dbReference type="KEGG" id="moz:MoryE10_01070"/>
<dbReference type="RefSeq" id="WP_054772891.1">
    <property type="nucleotide sequence ID" value="NZ_AP019782.1"/>
</dbReference>
<reference evidence="2" key="1">
    <citation type="submission" date="2019-06" db="EMBL/GenBank/DDBJ databases">
        <title>Complete genome sequence of Methylogaea oryzae strain JCM16910.</title>
        <authorList>
            <person name="Asakawa S."/>
        </authorList>
    </citation>
    <scope>NUCLEOTIDE SEQUENCE</scope>
    <source>
        <strain evidence="2">E10</strain>
    </source>
</reference>
<evidence type="ECO:0008006" key="4">
    <source>
        <dbReference type="Google" id="ProtNLM"/>
    </source>
</evidence>